<name>A0A2T9YIP8_9FUNG</name>
<organism evidence="2 3">
    <name type="scientific">Furculomyces boomerangus</name>
    <dbReference type="NCBI Taxonomy" id="61424"/>
    <lineage>
        <taxon>Eukaryota</taxon>
        <taxon>Fungi</taxon>
        <taxon>Fungi incertae sedis</taxon>
        <taxon>Zoopagomycota</taxon>
        <taxon>Kickxellomycotina</taxon>
        <taxon>Harpellomycetes</taxon>
        <taxon>Harpellales</taxon>
        <taxon>Harpellaceae</taxon>
        <taxon>Furculomyces</taxon>
    </lineage>
</organism>
<comment type="caution">
    <text evidence="2">The sequence shown here is derived from an EMBL/GenBank/DDBJ whole genome shotgun (WGS) entry which is preliminary data.</text>
</comment>
<evidence type="ECO:0000256" key="1">
    <source>
        <dbReference type="SAM" id="MobiDB-lite"/>
    </source>
</evidence>
<dbReference type="Proteomes" id="UP000245699">
    <property type="component" value="Unassembled WGS sequence"/>
</dbReference>
<evidence type="ECO:0000313" key="3">
    <source>
        <dbReference type="Proteomes" id="UP000245699"/>
    </source>
</evidence>
<feature type="compositionally biased region" description="Polar residues" evidence="1">
    <location>
        <begin position="227"/>
        <end position="237"/>
    </location>
</feature>
<evidence type="ECO:0000313" key="2">
    <source>
        <dbReference type="EMBL" id="PVU92203.1"/>
    </source>
</evidence>
<accession>A0A2T9YIP8</accession>
<proteinExistence type="predicted"/>
<feature type="region of interest" description="Disordered" evidence="1">
    <location>
        <begin position="157"/>
        <end position="237"/>
    </location>
</feature>
<reference evidence="2 3" key="1">
    <citation type="journal article" date="2018" name="MBio">
        <title>Comparative Genomics Reveals the Core Gene Toolbox for the Fungus-Insect Symbiosis.</title>
        <authorList>
            <person name="Wang Y."/>
            <person name="Stata M."/>
            <person name="Wang W."/>
            <person name="Stajich J.E."/>
            <person name="White M.M."/>
            <person name="Moncalvo J.M."/>
        </authorList>
    </citation>
    <scope>NUCLEOTIDE SEQUENCE [LARGE SCALE GENOMIC DNA]</scope>
    <source>
        <strain evidence="2 3">AUS-77-4</strain>
    </source>
</reference>
<feature type="compositionally biased region" description="Polar residues" evidence="1">
    <location>
        <begin position="183"/>
        <end position="201"/>
    </location>
</feature>
<feature type="compositionally biased region" description="Low complexity" evidence="1">
    <location>
        <begin position="278"/>
        <end position="289"/>
    </location>
</feature>
<feature type="compositionally biased region" description="Low complexity" evidence="1">
    <location>
        <begin position="169"/>
        <end position="182"/>
    </location>
</feature>
<dbReference type="OrthoDB" id="10572223at2759"/>
<feature type="region of interest" description="Disordered" evidence="1">
    <location>
        <begin position="278"/>
        <end position="332"/>
    </location>
</feature>
<sequence length="800" mass="92607">MPNFLRLSNRKKTDPQYSYYRTVSQHSRNLISKKLSKNEYLSTLDVIVNNSSIYSTDFKSLWKSALEIIKSSKIQDNRSLRFLQKILSSGICDETSIIKEIVFLKIINNDLRDAQSTLESYLSNPKYYKESELHGYNGILILALREAYLYRNSISEQSASPKSNGFPISKNNSNQTPTNSNSRLNKNSTTNSQISTRSNYRAKSENRDYLDILPSSQNHNDFDHIPTKTNSVDIPEKNGTNKLKNKLERIINKIITCQLEENQLLILTKQSQPTNSLNISNISESSNHNAYSNRNLHGKEYNSSSDDEHNNGSFIGSYSQSSQHPKRSRLASQQHVYERYNLESARKHLLEAVRLNPSGTLFQYYLVQIYIAMDDLNMAEKALDELFPFSDINSTLDTSTENNSNIFDNIPNNKTVYIKIAIDIQRIALQNLNTKLKVAYSLKLKNLNPNESSVANKKNLESNFGMKKSLDFNHIVRTAITDDINRMPNKYNILLDDGIGDQIKDEIRSRREKLYSLYKVYLTIDPLSDFKNYVIPYMDLVVNSLDTKKLIKVCSMLAKRIDFGDHENGMLWTYLQFFMEKINFIYNSKMFYTVNNNRYFIKLATNNDDTEAISKIDKKNHGYRKLQKNKNKKGSSVISISDYSSFSDTSFDDSENSDCLIINDEFDSDDQDNSEQIFYIDENESDTEEKKIFTDKLDQTGLNGKNINNKDTDKQKKEHQLSNELEYLWKYRANWYKTCFRNLYQLSLDFSYPAIIAEATKKNVSTSVIDVFNQTEKIDYNEFSKIICLKIIFSYAKTNN</sequence>
<keyword evidence="3" id="KW-1185">Reference proteome</keyword>
<gene>
    <name evidence="2" type="ORF">BB559_003787</name>
</gene>
<dbReference type="EMBL" id="MBFT01000381">
    <property type="protein sequence ID" value="PVU92203.1"/>
    <property type="molecule type" value="Genomic_DNA"/>
</dbReference>
<dbReference type="AlphaFoldDB" id="A0A2T9YIP8"/>
<feature type="compositionally biased region" description="Polar residues" evidence="1">
    <location>
        <begin position="311"/>
        <end position="323"/>
    </location>
</feature>
<protein>
    <submittedName>
        <fullName evidence="2">Uncharacterized protein</fullName>
    </submittedName>
</protein>